<dbReference type="Pfam" id="PF01960">
    <property type="entry name" value="ArgJ"/>
    <property type="match status" value="1"/>
</dbReference>
<keyword evidence="11" id="KW-1185">Reference proteome</keyword>
<sequence>MTQTEWLPVPGVRLAAVEAGIKKANRKDLVVLELAPGSRVSGVFTLNRFCAAPVQVARAHLGKARPRFLMINTGYANAGTGEKGMANCLATCDLLAAEAGCEAAEILPFSTGVIGEQFPLTAFERGLPKALAALDGHQWGNAAEGIMTTDTRPKVTSRRVELNGVPITVTGMAKGSGMIKPNMATMLGFIATDAPIAQPLLDRWVKALADCSFNRVTVDGDTSTNDACMLVSTAQAEMAEITELTEQNALLYQALEDVFVELAQALVRDGEGATKFVEIQVQGAAGDADARVVAETIAHSPLVKTALFASDPNWGRILAAIGRAPIAELDVSRVNVWLDQVALVENGGVADGYQEAQGAAVMAQQDILIRADLGAGDGQCTVWTCDFSYDYVKINAEYRT</sequence>
<dbReference type="UniPathway" id="UPA00068">
    <property type="reaction ID" value="UER00106"/>
</dbReference>
<keyword evidence="7 9" id="KW-0012">Acyltransferase</keyword>
<feature type="binding site" evidence="9">
    <location>
        <position position="174"/>
    </location>
    <ligand>
        <name>substrate</name>
    </ligand>
</feature>
<evidence type="ECO:0000256" key="7">
    <source>
        <dbReference type="ARBA" id="ARBA00023315"/>
    </source>
</evidence>
<dbReference type="PANTHER" id="PTHR23100">
    <property type="entry name" value="ARGININE BIOSYNTHESIS BIFUNCTIONAL PROTEIN ARGJ"/>
    <property type="match status" value="1"/>
</dbReference>
<dbReference type="GO" id="GO:0006526">
    <property type="term" value="P:L-arginine biosynthetic process"/>
    <property type="evidence" value="ECO:0007669"/>
    <property type="project" value="UniProtKB-UniRule"/>
</dbReference>
<dbReference type="Gene3D" id="3.10.20.340">
    <property type="entry name" value="ArgJ beta chain, C-terminal domain"/>
    <property type="match status" value="1"/>
</dbReference>
<feature type="binding site" evidence="9">
    <location>
        <position position="395"/>
    </location>
    <ligand>
        <name>substrate</name>
    </ligand>
</feature>
<keyword evidence="9" id="KW-0511">Multifunctional enzyme</keyword>
<evidence type="ECO:0000256" key="4">
    <source>
        <dbReference type="ARBA" id="ARBA00022605"/>
    </source>
</evidence>
<comment type="pathway">
    <text evidence="9">Amino-acid biosynthesis; L-arginine biosynthesis; N(2)-acetyl-L-ornithine from L-glutamate: step 1/4.</text>
</comment>
<feature type="site" description="Involved in the stabilization of negative charge on the oxyanion by the formation of the oxyanion hole" evidence="9">
    <location>
        <position position="111"/>
    </location>
</feature>
<dbReference type="NCBIfam" id="TIGR00120">
    <property type="entry name" value="ArgJ"/>
    <property type="match status" value="1"/>
</dbReference>
<dbReference type="FunFam" id="3.10.20.340:FF:000001">
    <property type="entry name" value="Arginine biosynthesis bifunctional protein ArgJ, chloroplastic"/>
    <property type="match status" value="1"/>
</dbReference>
<dbReference type="NCBIfam" id="NF003802">
    <property type="entry name" value="PRK05388.1"/>
    <property type="match status" value="1"/>
</dbReference>
<dbReference type="InterPro" id="IPR016117">
    <property type="entry name" value="ArgJ-like_dom_sf"/>
</dbReference>
<evidence type="ECO:0000313" key="11">
    <source>
        <dbReference type="Proteomes" id="UP000010164"/>
    </source>
</evidence>
<comment type="similarity">
    <text evidence="1 9">Belongs to the ArgJ family.</text>
</comment>
<dbReference type="AlphaFoldDB" id="L0WB70"/>
<dbReference type="SUPFAM" id="SSF56266">
    <property type="entry name" value="DmpA/ArgJ-like"/>
    <property type="match status" value="1"/>
</dbReference>
<evidence type="ECO:0000256" key="2">
    <source>
        <dbReference type="ARBA" id="ARBA00011475"/>
    </source>
</evidence>
<protein>
    <recommendedName>
        <fullName evidence="9">Arginine biosynthesis bifunctional protein ArgJ</fullName>
    </recommendedName>
    <domain>
        <recommendedName>
            <fullName evidence="9">Glutamate N-acetyltransferase</fullName>
            <ecNumber evidence="9">2.3.1.35</ecNumber>
        </recommendedName>
        <alternativeName>
            <fullName evidence="9">Ornithine acetyltransferase</fullName>
            <shortName evidence="9">OATase</shortName>
        </alternativeName>
        <alternativeName>
            <fullName evidence="9">Ornithine transacetylase</fullName>
        </alternativeName>
    </domain>
    <domain>
        <recommendedName>
            <fullName evidence="9">Amino-acid acetyltransferase</fullName>
            <ecNumber evidence="9">2.3.1.1</ecNumber>
        </recommendedName>
        <alternativeName>
            <fullName evidence="9">N-acetylglutamate synthase</fullName>
            <shortName evidence="9">AGSase</shortName>
        </alternativeName>
    </domain>
    <component>
        <recommendedName>
            <fullName evidence="9">Arginine biosynthesis bifunctional protein ArgJ alpha chain</fullName>
        </recommendedName>
    </component>
    <component>
        <recommendedName>
            <fullName evidence="9">Arginine biosynthesis bifunctional protein ArgJ beta chain</fullName>
        </recommendedName>
    </component>
</protein>
<gene>
    <name evidence="9 10" type="primary">argJ</name>
    <name evidence="10" type="ORF">A11A3_09650</name>
</gene>
<dbReference type="PATRIC" id="fig|1177179.3.peg.1921"/>
<dbReference type="Proteomes" id="UP000010164">
    <property type="component" value="Unassembled WGS sequence"/>
</dbReference>
<dbReference type="EMBL" id="AMRJ01000013">
    <property type="protein sequence ID" value="EKF74254.1"/>
    <property type="molecule type" value="Genomic_DNA"/>
</dbReference>
<comment type="subcellular location">
    <subcellularLocation>
        <location evidence="9">Cytoplasm</location>
    </subcellularLocation>
</comment>
<keyword evidence="5 9" id="KW-0808">Transferase</keyword>
<feature type="chain" id="PRO_5023323145" description="Arginine biosynthesis bifunctional protein ArgJ beta chain" evidence="9">
    <location>
        <begin position="185"/>
        <end position="400"/>
    </location>
</feature>
<evidence type="ECO:0000256" key="8">
    <source>
        <dbReference type="ARBA" id="ARBA00049439"/>
    </source>
</evidence>
<dbReference type="GO" id="GO:0004358">
    <property type="term" value="F:L-glutamate N-acetyltransferase activity, acting on acetyl-L-ornithine as donor"/>
    <property type="evidence" value="ECO:0007669"/>
    <property type="project" value="UniProtKB-UniRule"/>
</dbReference>
<keyword evidence="9" id="KW-0963">Cytoplasm</keyword>
<dbReference type="EC" id="2.3.1.1" evidence="9"/>
<comment type="subunit">
    <text evidence="2 9">Heterotetramer of two alpha and two beta chains.</text>
</comment>
<accession>L0WB70</accession>
<reference evidence="10 11" key="1">
    <citation type="journal article" date="2012" name="J. Bacteriol.">
        <title>Genome Sequence of the Alkane-Degrading Bacterium Alcanivorax hongdengensis Type Strain A-11-3.</title>
        <authorList>
            <person name="Lai Q."/>
            <person name="Shao Z."/>
        </authorList>
    </citation>
    <scope>NUCLEOTIDE SEQUENCE [LARGE SCALE GENOMIC DNA]</scope>
    <source>
        <strain evidence="10 11">A-11-3</strain>
    </source>
</reference>
<dbReference type="InterPro" id="IPR002813">
    <property type="entry name" value="Arg_biosynth_ArgJ"/>
</dbReference>
<dbReference type="HAMAP" id="MF_01106">
    <property type="entry name" value="ArgJ"/>
    <property type="match status" value="1"/>
</dbReference>
<feature type="active site" description="Nucleophile" evidence="9">
    <location>
        <position position="185"/>
    </location>
</feature>
<feature type="binding site" evidence="9">
    <location>
        <position position="400"/>
    </location>
    <ligand>
        <name>substrate</name>
    </ligand>
</feature>
<evidence type="ECO:0000256" key="5">
    <source>
        <dbReference type="ARBA" id="ARBA00022679"/>
    </source>
</evidence>
<dbReference type="GO" id="GO:0004042">
    <property type="term" value="F:L-glutamate N-acetyltransferase activity"/>
    <property type="evidence" value="ECO:0007669"/>
    <property type="project" value="UniProtKB-UniRule"/>
</dbReference>
<dbReference type="GO" id="GO:0005737">
    <property type="term" value="C:cytoplasm"/>
    <property type="evidence" value="ECO:0007669"/>
    <property type="project" value="UniProtKB-SubCell"/>
</dbReference>
<dbReference type="eggNOG" id="COG1364">
    <property type="taxonomic scope" value="Bacteria"/>
</dbReference>
<comment type="caution">
    <text evidence="10">The sequence shown here is derived from an EMBL/GenBank/DDBJ whole genome shotgun (WGS) entry which is preliminary data.</text>
</comment>
<evidence type="ECO:0000313" key="10">
    <source>
        <dbReference type="EMBL" id="EKF74254.1"/>
    </source>
</evidence>
<keyword evidence="3 9" id="KW-0055">Arginine biosynthesis</keyword>
<feature type="chain" id="PRO_5023323144" description="Arginine biosynthesis bifunctional protein ArgJ alpha chain" evidence="9">
    <location>
        <begin position="1"/>
        <end position="184"/>
    </location>
</feature>
<dbReference type="CDD" id="cd02152">
    <property type="entry name" value="OAT"/>
    <property type="match status" value="1"/>
</dbReference>
<name>L0WB70_9GAMM</name>
<dbReference type="GO" id="GO:0006592">
    <property type="term" value="P:ornithine biosynthetic process"/>
    <property type="evidence" value="ECO:0007669"/>
    <property type="project" value="TreeGrafter"/>
</dbReference>
<comment type="catalytic activity">
    <reaction evidence="8 9">
        <text>N(2)-acetyl-L-ornithine + L-glutamate = N-acetyl-L-glutamate + L-ornithine</text>
        <dbReference type="Rhea" id="RHEA:15349"/>
        <dbReference type="ChEBI" id="CHEBI:29985"/>
        <dbReference type="ChEBI" id="CHEBI:44337"/>
        <dbReference type="ChEBI" id="CHEBI:46911"/>
        <dbReference type="ChEBI" id="CHEBI:57805"/>
        <dbReference type="EC" id="2.3.1.35"/>
    </reaction>
</comment>
<organism evidence="10 11">
    <name type="scientific">Alcanivorax hongdengensis A-11-3</name>
    <dbReference type="NCBI Taxonomy" id="1177179"/>
    <lineage>
        <taxon>Bacteria</taxon>
        <taxon>Pseudomonadati</taxon>
        <taxon>Pseudomonadota</taxon>
        <taxon>Gammaproteobacteria</taxon>
        <taxon>Oceanospirillales</taxon>
        <taxon>Alcanivoracaceae</taxon>
        <taxon>Alcanivorax</taxon>
    </lineage>
</organism>
<comment type="pathway">
    <text evidence="9">Amino-acid biosynthesis; L-arginine biosynthesis; L-ornithine and N-acetyl-L-glutamate from L-glutamate and N(2)-acetyl-L-ornithine (cyclic): step 1/1.</text>
</comment>
<keyword evidence="4 9" id="KW-0028">Amino-acid biosynthesis</keyword>
<evidence type="ECO:0000256" key="6">
    <source>
        <dbReference type="ARBA" id="ARBA00022813"/>
    </source>
</evidence>
<evidence type="ECO:0000256" key="3">
    <source>
        <dbReference type="ARBA" id="ARBA00022571"/>
    </source>
</evidence>
<dbReference type="Gene3D" id="3.60.70.12">
    <property type="entry name" value="L-amino peptidase D-ALA esterase/amidase"/>
    <property type="match status" value="1"/>
</dbReference>
<feature type="site" description="Involved in the stabilization of negative charge on the oxyanion by the formation of the oxyanion hole" evidence="9">
    <location>
        <position position="112"/>
    </location>
</feature>
<dbReference type="InterPro" id="IPR042195">
    <property type="entry name" value="ArgJ_beta_C"/>
</dbReference>
<dbReference type="STRING" id="1177179.A11A3_09650"/>
<feature type="site" description="Cleavage; by autolysis" evidence="9">
    <location>
        <begin position="184"/>
        <end position="185"/>
    </location>
</feature>
<dbReference type="RefSeq" id="WP_008929108.1">
    <property type="nucleotide sequence ID" value="NZ_AMRJ01000013.1"/>
</dbReference>
<dbReference type="FunFam" id="3.60.70.12:FF:000001">
    <property type="entry name" value="Arginine biosynthesis bifunctional protein ArgJ, chloroplastic"/>
    <property type="match status" value="1"/>
</dbReference>
<keyword evidence="6 9" id="KW-0068">Autocatalytic cleavage</keyword>
<dbReference type="OrthoDB" id="9804242at2"/>
<comment type="function">
    <text evidence="9">Catalyzes two activities which are involved in the cyclic version of arginine biosynthesis: the synthesis of N-acetylglutamate from glutamate and acetyl-CoA as the acetyl donor, and of ornithine by transacetylation between N(2)-acetylornithine and glutamate.</text>
</comment>
<feature type="binding site" evidence="9">
    <location>
        <position position="271"/>
    </location>
    <ligand>
        <name>substrate</name>
    </ligand>
</feature>
<evidence type="ECO:0000256" key="1">
    <source>
        <dbReference type="ARBA" id="ARBA00006774"/>
    </source>
</evidence>
<dbReference type="PANTHER" id="PTHR23100:SF0">
    <property type="entry name" value="ARGININE BIOSYNTHESIS BIFUNCTIONAL PROTEIN ARGJ, MITOCHONDRIAL"/>
    <property type="match status" value="1"/>
</dbReference>
<proteinExistence type="inferred from homology"/>
<comment type="catalytic activity">
    <reaction evidence="9">
        <text>L-glutamate + acetyl-CoA = N-acetyl-L-glutamate + CoA + H(+)</text>
        <dbReference type="Rhea" id="RHEA:24292"/>
        <dbReference type="ChEBI" id="CHEBI:15378"/>
        <dbReference type="ChEBI" id="CHEBI:29985"/>
        <dbReference type="ChEBI" id="CHEBI:44337"/>
        <dbReference type="ChEBI" id="CHEBI:57287"/>
        <dbReference type="ChEBI" id="CHEBI:57288"/>
        <dbReference type="EC" id="2.3.1.1"/>
    </reaction>
</comment>
<dbReference type="EC" id="2.3.1.35" evidence="9"/>
<feature type="binding site" evidence="9">
    <location>
        <position position="148"/>
    </location>
    <ligand>
        <name>substrate</name>
    </ligand>
</feature>
<feature type="binding site" evidence="9">
    <location>
        <position position="185"/>
    </location>
    <ligand>
        <name>substrate</name>
    </ligand>
</feature>
<evidence type="ECO:0000256" key="9">
    <source>
        <dbReference type="HAMAP-Rule" id="MF_01106"/>
    </source>
</evidence>